<name>F2F3W6_SOLSS</name>
<feature type="chain" id="PRO_5039068191" description="SbsA Ig-like domain-containing protein" evidence="3">
    <location>
        <begin position="25"/>
        <end position="461"/>
    </location>
</feature>
<organism evidence="5 6">
    <name type="scientific">Solibacillus silvestris (strain StLB046)</name>
    <name type="common">Bacillus silvestris</name>
    <dbReference type="NCBI Taxonomy" id="1002809"/>
    <lineage>
        <taxon>Bacteria</taxon>
        <taxon>Bacillati</taxon>
        <taxon>Bacillota</taxon>
        <taxon>Bacilli</taxon>
        <taxon>Bacillales</taxon>
        <taxon>Caryophanaceae</taxon>
        <taxon>Solibacillus</taxon>
    </lineage>
</organism>
<dbReference type="Gene3D" id="2.60.40.1220">
    <property type="match status" value="2"/>
</dbReference>
<evidence type="ECO:0000313" key="5">
    <source>
        <dbReference type="EMBL" id="BAK17764.1"/>
    </source>
</evidence>
<feature type="domain" description="SbsA Ig-like" evidence="4">
    <location>
        <begin position="344"/>
        <end position="441"/>
    </location>
</feature>
<dbReference type="Proteomes" id="UP000006691">
    <property type="component" value="Chromosome"/>
</dbReference>
<keyword evidence="1 3" id="KW-0732">Signal</keyword>
<dbReference type="PATRIC" id="fig|1002809.3.peg.3382"/>
<accession>F2F3W6</accession>
<evidence type="ECO:0000259" key="4">
    <source>
        <dbReference type="Pfam" id="PF13205"/>
    </source>
</evidence>
<dbReference type="InterPro" id="IPR014755">
    <property type="entry name" value="Cu-Rt/internalin_Ig-like"/>
</dbReference>
<feature type="coiled-coil region" evidence="2">
    <location>
        <begin position="165"/>
        <end position="226"/>
    </location>
</feature>
<sequence length="461" mass="49258">MQKFIKILATFLLVISLSIPNAHTYVAAAEQWVEYPSNTTGNVNKAWKVTFSELVDSGSVSNENVYVKRENGTKVDVKVTINGPTITVIPTNAAYTIGETYIMYLHSSIQSLTEQSLPNTKFQFTVLGVLEIANSVAQEAKIASEAIKTGQPVFANPLAGTKDELSRANTFVADLEKAIAAAKEKVQAAEELIKAARIKGYSITELNVANTAVNTAKKAIADAEKAVTTAKQVIETASITAQLTVAKSNVVSSSSVEVILAATPTYELTKSDADKFRVNMDGTILQVTDVAKSQSDDTRYKLTIASASSRYPLSGKQGALSVNNTKATISNSEFGYDYQAPAIERVEAVDNRHIKVYFSENMDEETVANVGRYNLYKSTATTSNLLSGTGAVAVLSADKKSVTLTLGGTNTLVATDYTLKITGTVKDAAGNNLRLNTAVDFLATSNQLRDTTRPSLTAAAS</sequence>
<protein>
    <recommendedName>
        <fullName evidence="4">SbsA Ig-like domain-containing protein</fullName>
    </recommendedName>
</protein>
<reference evidence="6" key="1">
    <citation type="submission" date="2011-04" db="EMBL/GenBank/DDBJ databases">
        <title>Genome sequence of Solibacillus silvestris StLB046.</title>
        <authorList>
            <person name="Morohoshi T."/>
            <person name="Someya N."/>
            <person name="Ikeda T."/>
        </authorList>
    </citation>
    <scope>NUCLEOTIDE SEQUENCE [LARGE SCALE GENOMIC DNA]</scope>
    <source>
        <strain evidence="6">StLB046</strain>
    </source>
</reference>
<keyword evidence="6" id="KW-1185">Reference proteome</keyword>
<proteinExistence type="predicted"/>
<evidence type="ECO:0000313" key="6">
    <source>
        <dbReference type="Proteomes" id="UP000006691"/>
    </source>
</evidence>
<dbReference type="RefSeq" id="WP_014824706.1">
    <property type="nucleotide sequence ID" value="NC_018065.1"/>
</dbReference>
<dbReference type="AlphaFoldDB" id="F2F3W6"/>
<dbReference type="HOGENOM" id="CLU_592996_0_0_9"/>
<dbReference type="EMBL" id="AP012157">
    <property type="protein sequence ID" value="BAK17764.1"/>
    <property type="molecule type" value="Genomic_DNA"/>
</dbReference>
<dbReference type="eggNOG" id="ENOG5033BZ8">
    <property type="taxonomic scope" value="Bacteria"/>
</dbReference>
<feature type="signal peptide" evidence="3">
    <location>
        <begin position="1"/>
        <end position="24"/>
    </location>
</feature>
<reference evidence="5 6" key="2">
    <citation type="journal article" date="2012" name="J. Biosci. Bioeng.">
        <title>Complete genome sequence and characterization of the N-acylhomoserine lactone-degrading gene of the potato leaf-associated Solibacillus silvestris.</title>
        <authorList>
            <person name="Morohoshi T."/>
            <person name="Tominaga Y."/>
            <person name="Someya N."/>
            <person name="Ikeda T."/>
        </authorList>
    </citation>
    <scope>NUCLEOTIDE SEQUENCE [LARGE SCALE GENOMIC DNA]</scope>
    <source>
        <strain evidence="5 6">StLB046</strain>
    </source>
</reference>
<evidence type="ECO:0000256" key="1">
    <source>
        <dbReference type="ARBA" id="ARBA00022729"/>
    </source>
</evidence>
<dbReference type="STRING" id="1002809.SSIL_3341"/>
<feature type="domain" description="SbsA Ig-like" evidence="4">
    <location>
        <begin position="36"/>
        <end position="125"/>
    </location>
</feature>
<evidence type="ECO:0000256" key="3">
    <source>
        <dbReference type="SAM" id="SignalP"/>
    </source>
</evidence>
<dbReference type="Pfam" id="PF13205">
    <property type="entry name" value="Big_5"/>
    <property type="match status" value="2"/>
</dbReference>
<keyword evidence="2" id="KW-0175">Coiled coil</keyword>
<dbReference type="KEGG" id="siv:SSIL_3341"/>
<gene>
    <name evidence="5" type="ordered locus">SSIL_3341</name>
</gene>
<evidence type="ECO:0000256" key="2">
    <source>
        <dbReference type="SAM" id="Coils"/>
    </source>
</evidence>
<dbReference type="InterPro" id="IPR032812">
    <property type="entry name" value="SbsA_Ig"/>
</dbReference>